<dbReference type="GO" id="GO:0070886">
    <property type="term" value="P:positive regulation of calcineurin-NFAT signaling cascade"/>
    <property type="evidence" value="ECO:0007669"/>
    <property type="project" value="TreeGrafter"/>
</dbReference>
<feature type="compositionally biased region" description="Polar residues" evidence="1">
    <location>
        <begin position="1357"/>
        <end position="1371"/>
    </location>
</feature>
<feature type="region of interest" description="Disordered" evidence="1">
    <location>
        <begin position="103"/>
        <end position="172"/>
    </location>
</feature>
<feature type="compositionally biased region" description="Low complexity" evidence="1">
    <location>
        <begin position="718"/>
        <end position="736"/>
    </location>
</feature>
<dbReference type="PANTHER" id="PTHR33775">
    <property type="entry name" value="CARDIAC-ENRICHED FHL2-INTERACTING PROTEIN-RELATED"/>
    <property type="match status" value="1"/>
</dbReference>
<feature type="domain" description="DUF4585" evidence="2">
    <location>
        <begin position="1269"/>
        <end position="1338"/>
    </location>
</feature>
<reference evidence="4" key="1">
    <citation type="submission" date="2025-08" db="UniProtKB">
        <authorList>
            <consortium name="RefSeq"/>
        </authorList>
    </citation>
    <scope>IDENTIFICATION</scope>
</reference>
<feature type="region of interest" description="Disordered" evidence="1">
    <location>
        <begin position="197"/>
        <end position="441"/>
    </location>
</feature>
<feature type="region of interest" description="Disordered" evidence="1">
    <location>
        <begin position="1357"/>
        <end position="1420"/>
    </location>
</feature>
<evidence type="ECO:0000256" key="1">
    <source>
        <dbReference type="SAM" id="MobiDB-lite"/>
    </source>
</evidence>
<feature type="compositionally biased region" description="Polar residues" evidence="1">
    <location>
        <begin position="659"/>
        <end position="674"/>
    </location>
</feature>
<accession>A0A8B6ZMB1</accession>
<dbReference type="InterPro" id="IPR027838">
    <property type="entry name" value="DUF4585"/>
</dbReference>
<feature type="compositionally biased region" description="Basic and acidic residues" evidence="1">
    <location>
        <begin position="785"/>
        <end position="800"/>
    </location>
</feature>
<evidence type="ECO:0000259" key="2">
    <source>
        <dbReference type="Pfam" id="PF15232"/>
    </source>
</evidence>
<feature type="compositionally biased region" description="Polar residues" evidence="1">
    <location>
        <begin position="620"/>
        <end position="634"/>
    </location>
</feature>
<feature type="compositionally biased region" description="Polar residues" evidence="1">
    <location>
        <begin position="769"/>
        <end position="784"/>
    </location>
</feature>
<dbReference type="RefSeq" id="XP_007936799.1">
    <property type="nucleotide sequence ID" value="XM_007938608.1"/>
</dbReference>
<dbReference type="Proteomes" id="UP000694850">
    <property type="component" value="Unplaced"/>
</dbReference>
<feature type="compositionally biased region" description="Basic and acidic residues" evidence="1">
    <location>
        <begin position="143"/>
        <end position="154"/>
    </location>
</feature>
<feature type="compositionally biased region" description="Basic and acidic residues" evidence="1">
    <location>
        <begin position="478"/>
        <end position="492"/>
    </location>
</feature>
<keyword evidence="3" id="KW-1185">Reference proteome</keyword>
<evidence type="ECO:0000313" key="4">
    <source>
        <dbReference type="RefSeq" id="XP_007936799.1"/>
    </source>
</evidence>
<feature type="region of interest" description="Disordered" evidence="1">
    <location>
        <begin position="872"/>
        <end position="1245"/>
    </location>
</feature>
<feature type="compositionally biased region" description="Polar residues" evidence="1">
    <location>
        <begin position="1053"/>
        <end position="1082"/>
    </location>
</feature>
<dbReference type="OrthoDB" id="8945866at2759"/>
<dbReference type="Pfam" id="PF15232">
    <property type="entry name" value="DUF4585"/>
    <property type="match status" value="1"/>
</dbReference>
<organism evidence="3 4">
    <name type="scientific">Orycteropus afer afer</name>
    <dbReference type="NCBI Taxonomy" id="1230840"/>
    <lineage>
        <taxon>Eukaryota</taxon>
        <taxon>Metazoa</taxon>
        <taxon>Chordata</taxon>
        <taxon>Craniata</taxon>
        <taxon>Vertebrata</taxon>
        <taxon>Euteleostomi</taxon>
        <taxon>Mammalia</taxon>
        <taxon>Eutheria</taxon>
        <taxon>Afrotheria</taxon>
        <taxon>Tubulidentata</taxon>
        <taxon>Orycteropodidae</taxon>
        <taxon>Orycteropus</taxon>
    </lineage>
</organism>
<feature type="compositionally biased region" description="Basic and acidic residues" evidence="1">
    <location>
        <begin position="289"/>
        <end position="318"/>
    </location>
</feature>
<feature type="region of interest" description="Disordered" evidence="1">
    <location>
        <begin position="457"/>
        <end position="495"/>
    </location>
</feature>
<feature type="compositionally biased region" description="Basic and acidic residues" evidence="1">
    <location>
        <begin position="388"/>
        <end position="401"/>
    </location>
</feature>
<dbReference type="GO" id="GO:0030018">
    <property type="term" value="C:Z disc"/>
    <property type="evidence" value="ECO:0007669"/>
    <property type="project" value="TreeGrafter"/>
</dbReference>
<feature type="compositionally biased region" description="Basic and acidic residues" evidence="1">
    <location>
        <begin position="1202"/>
        <end position="1218"/>
    </location>
</feature>
<feature type="compositionally biased region" description="Polar residues" evidence="1">
    <location>
        <begin position="560"/>
        <end position="570"/>
    </location>
</feature>
<feature type="compositionally biased region" description="Polar residues" evidence="1">
    <location>
        <begin position="364"/>
        <end position="375"/>
    </location>
</feature>
<evidence type="ECO:0000313" key="3">
    <source>
        <dbReference type="Proteomes" id="UP000694850"/>
    </source>
</evidence>
<feature type="compositionally biased region" description="Polar residues" evidence="1">
    <location>
        <begin position="338"/>
        <end position="347"/>
    </location>
</feature>
<feature type="compositionally biased region" description="Basic and acidic residues" evidence="1">
    <location>
        <begin position="883"/>
        <end position="894"/>
    </location>
</feature>
<feature type="compositionally biased region" description="Basic residues" evidence="1">
    <location>
        <begin position="1181"/>
        <end position="1192"/>
    </location>
</feature>
<feature type="compositionally biased region" description="Polar residues" evidence="1">
    <location>
        <begin position="1388"/>
        <end position="1400"/>
    </location>
</feature>
<feature type="region of interest" description="Disordered" evidence="1">
    <location>
        <begin position="647"/>
        <end position="820"/>
    </location>
</feature>
<feature type="region of interest" description="Disordered" evidence="1">
    <location>
        <begin position="510"/>
        <end position="583"/>
    </location>
</feature>
<feature type="region of interest" description="Disordered" evidence="1">
    <location>
        <begin position="616"/>
        <end position="635"/>
    </location>
</feature>
<feature type="compositionally biased region" description="Polar residues" evidence="1">
    <location>
        <begin position="224"/>
        <end position="241"/>
    </location>
</feature>
<sequence length="1437" mass="157171">MQGNKKGTDGFSDSSSIGSLLDDADREVSSLTDRAFRSLCISEDTAFSESPELTYQVLGTLHQGTVSHTQRKSGIWSHLPSQSTEHAGWAATFQQLPKYVQGEEKYPKGSPPPTPAQRKLEVPVSGLRSSNKPLSKVSSLIKSFDRPESQRGDSRPPPSKPPTLKTAPKFAPLPESGVNFCFDSAFLTVRRVPAEVSSTHQSSHQPDRKHGEQESPKNTEIAYHSSSSFLPTSNDASSSFDSKFHSPAHKPAKGEPGGGKEWAPKGTFLHSENSAFESWSTHQPRLVKRKDLAEGLPESKDPKHYQDVPLLRESHPPEYKVSPSQVPAGCSQEESKLLTGTLSTSGSWAPRDPGTQVFTMEGKASSSQANPQGKPTQPPWRKPKISKGSKESLQDTSEEKKQHHKRAPTLYAKQTPQGQFPEDESPDLTVDPSEHYTPPFNISKLLTPIIPSKHVLDSLNSQLPERIPSPPGQPNGYQEKEPGEGQSRDSYKSKAPSLLFNLKDVRKRVKSTYSPNPLLKGLDEKAKVDSKQETVSNGDILPNGLEDSPASQLSKERTSDVPTASYISTQKDPRADPNGSSVNNYLILSSPPTTASVCVNGEVAEMDSYEKANADGEAKLNSTRPGCGPDSSQHALRKHLSLKLCSRDPEATKAAEPLQTHQLQNGFSRSISQDTDPEREIGLQHPNSHQKPSPGPLSPEEEDVFYSDSQSDFMPGLQSKAKFSTSSSDQSFASFEDQQKTWYAESQQEDRKNDVNAGDSQMNEKQRFMENNGQQYYALSNGHTCTDESSKEERLQRDGESLSGGRPRKASTEEANFRGSWVVGNRDTALSHAQDLAAAPSSTSNKHKLFTIKDNTLRATPVIKPIMLPLLRTVSSEDSPSGGHKEAELPRPGEDAGLCAPENQRMPGTPVPVHPLSTNIQDTHRRHTAHQGPEDQLQAPGKAKIETFQPSAKRDLPPPPLAGEGEGMRTPPEVVPKVVGDNGKRSSTEQGRLNAPRNIPKIAVSEDSTEDKPPQHLLGMCWEEQTEGFKSNFLSTPRAGATRRRLVPGEMATSPNSSSLEGDSACSPTASSVWDNASQAPSEQGLPPQEVTLLTSPWASLGPSPVTRREDLTHALLWEDSSEPQLEPAAEDLRPLSPKGSLLDVTSSSAGLPERPELPVQLERPVGKPPAVPPKTEKALRRAKKLASKRRKTDQVQGRLGEPWEERPWPENSKRAEQRPLSPKEMPRRPSFPSVRSLPPPMHRHSVSSFLEHNRRQPGGLQSTKPLLPYPATQKVLQDPQSGEYFVFDLPLQVKFKTFYDPETGQYFKVPIPSSARDSPEPPLADTLGNHLLLFPGIQPLHVTALTPLRCSSQLSTPTFLQPRPSTTTEVASVGHQAPHEAGLQRTPEASRNSTQNVPSQYPDGPPQSPDEEGRDAPSLEIIAINNLEDFATEGIS</sequence>
<feature type="compositionally biased region" description="Polar residues" evidence="1">
    <location>
        <begin position="127"/>
        <end position="141"/>
    </location>
</feature>
<protein>
    <submittedName>
        <fullName evidence="4">Cardiac-enriched FHL2-interacting protein</fullName>
    </submittedName>
</protein>
<dbReference type="InterPro" id="IPR052303">
    <property type="entry name" value="CEFIP"/>
</dbReference>
<feature type="compositionally biased region" description="Basic and acidic residues" evidence="1">
    <location>
        <begin position="521"/>
        <end position="532"/>
    </location>
</feature>
<gene>
    <name evidence="4" type="primary">CUNH10orf71</name>
</gene>
<name>A0A8B6ZMB1_ORYAF</name>
<dbReference type="PANTHER" id="PTHR33775:SF2">
    <property type="entry name" value="CARDIAC-ENRICHED FHL2-INTERACTING PROTEIN"/>
    <property type="match status" value="1"/>
</dbReference>
<feature type="compositionally biased region" description="Polar residues" evidence="1">
    <location>
        <begin position="270"/>
        <end position="283"/>
    </location>
</feature>
<proteinExistence type="predicted"/>
<feature type="compositionally biased region" description="Basic and acidic residues" evidence="1">
    <location>
        <begin position="205"/>
        <end position="217"/>
    </location>
</feature>